<proteinExistence type="inferred from homology"/>
<evidence type="ECO:0000313" key="9">
    <source>
        <dbReference type="EMBL" id="SEF92557.1"/>
    </source>
</evidence>
<evidence type="ECO:0000256" key="1">
    <source>
        <dbReference type="ARBA" id="ARBA00005715"/>
    </source>
</evidence>
<dbReference type="EMBL" id="FNVA01000002">
    <property type="protein sequence ID" value="SEF92557.1"/>
    <property type="molecule type" value="Genomic_DNA"/>
</dbReference>
<reference evidence="9 10" key="1">
    <citation type="submission" date="2016-10" db="EMBL/GenBank/DDBJ databases">
        <authorList>
            <person name="de Groot N.N."/>
        </authorList>
    </citation>
    <scope>NUCLEOTIDE SEQUENCE [LARGE SCALE GENOMIC DNA]</scope>
    <source>
        <strain evidence="9 10">DSM 22489</strain>
    </source>
</reference>
<dbReference type="InterPro" id="IPR031475">
    <property type="entry name" value="NBD_C"/>
</dbReference>
<gene>
    <name evidence="9" type="ORF">SAMN05421819_1378</name>
</gene>
<dbReference type="Proteomes" id="UP000236728">
    <property type="component" value="Unassembled WGS sequence"/>
</dbReference>
<protein>
    <submittedName>
        <fullName evidence="9">Uncharacterized conserved protein YgbK, DUF1537 family</fullName>
    </submittedName>
</protein>
<dbReference type="InterPro" id="IPR010737">
    <property type="entry name" value="4-carb_acid_sugar_kinase_N"/>
</dbReference>
<keyword evidence="2" id="KW-0808">Transferase</keyword>
<dbReference type="GO" id="GO:0016301">
    <property type="term" value="F:kinase activity"/>
    <property type="evidence" value="ECO:0007669"/>
    <property type="project" value="UniProtKB-KW"/>
</dbReference>
<feature type="domain" description="Four-carbon acid sugar kinase N-terminal" evidence="7">
    <location>
        <begin position="18"/>
        <end position="221"/>
    </location>
</feature>
<dbReference type="GO" id="GO:0005524">
    <property type="term" value="F:ATP binding"/>
    <property type="evidence" value="ECO:0007669"/>
    <property type="project" value="UniProtKB-KW"/>
</dbReference>
<comment type="similarity">
    <text evidence="1">Belongs to the four-carbon acid sugar kinase family.</text>
</comment>
<accession>A0A1H5W177</accession>
<dbReference type="AlphaFoldDB" id="A0A1H5W177"/>
<name>A0A1H5W177_9BACT</name>
<keyword evidence="5" id="KW-0067">ATP-binding</keyword>
<evidence type="ECO:0000313" key="10">
    <source>
        <dbReference type="Proteomes" id="UP000236728"/>
    </source>
</evidence>
<keyword evidence="3" id="KW-0547">Nucleotide-binding</keyword>
<evidence type="ECO:0000259" key="7">
    <source>
        <dbReference type="Pfam" id="PF07005"/>
    </source>
</evidence>
<evidence type="ECO:0000256" key="6">
    <source>
        <dbReference type="ARBA" id="ARBA00023277"/>
    </source>
</evidence>
<keyword evidence="6" id="KW-0119">Carbohydrate metabolism</keyword>
<evidence type="ECO:0000256" key="4">
    <source>
        <dbReference type="ARBA" id="ARBA00022777"/>
    </source>
</evidence>
<dbReference type="InterPro" id="IPR037051">
    <property type="entry name" value="4-carb_acid_sugar_kinase_N_sf"/>
</dbReference>
<dbReference type="Gene3D" id="3.40.50.10840">
    <property type="entry name" value="Putative sugar-binding, N-terminal domain"/>
    <property type="match status" value="1"/>
</dbReference>
<dbReference type="Pfam" id="PF07005">
    <property type="entry name" value="SBD_N"/>
    <property type="match status" value="1"/>
</dbReference>
<organism evidence="9 10">
    <name type="scientific">Bryocella elongata</name>
    <dbReference type="NCBI Taxonomy" id="863522"/>
    <lineage>
        <taxon>Bacteria</taxon>
        <taxon>Pseudomonadati</taxon>
        <taxon>Acidobacteriota</taxon>
        <taxon>Terriglobia</taxon>
        <taxon>Terriglobales</taxon>
        <taxon>Acidobacteriaceae</taxon>
        <taxon>Bryocella</taxon>
    </lineage>
</organism>
<keyword evidence="4" id="KW-0418">Kinase</keyword>
<feature type="domain" description="Four-carbon acid sugar kinase nucleotide binding" evidence="8">
    <location>
        <begin position="294"/>
        <end position="361"/>
    </location>
</feature>
<keyword evidence="10" id="KW-1185">Reference proteome</keyword>
<dbReference type="SUPFAM" id="SSF142764">
    <property type="entry name" value="YgbK-like"/>
    <property type="match status" value="1"/>
</dbReference>
<dbReference type="Gene3D" id="3.40.980.20">
    <property type="entry name" value="Four-carbon acid sugar kinase, nucleotide binding domain"/>
    <property type="match status" value="1"/>
</dbReference>
<evidence type="ECO:0000256" key="2">
    <source>
        <dbReference type="ARBA" id="ARBA00022679"/>
    </source>
</evidence>
<evidence type="ECO:0000256" key="3">
    <source>
        <dbReference type="ARBA" id="ARBA00022741"/>
    </source>
</evidence>
<sequence>MISTHDRSSADGPSSLQLVMLADDLTGACDAAAPFAMRGLRTEVGIARNATRSSECQVWSCSSESREANASSVEPMLARVLGRIPPAAAFFKKVDSVFRGNTFAEVASVRRLRPERTAILAPAFPAAGRLVKDGVLEIQDLSGTRSLRLIEKLRDQGLTVHHITASCDADELRCQLADDAGSEGSVILYDATVQLHLDALVNAADALEAPLWIGSAGLAHAIAESFSSGSTAIEPRVDTLPQTTNALLYFVGSTHPVTRAQVEALAQHRERMPNIQVIDVPRGPAARDLILDAVWGLRSETISCLFVTGGDTASAVFAALGITALRVVDEFAPGLPHCHAIGGRFDGVPVLLKSGGFGEASGLCDIAERFAPMPAHVGRSSL</sequence>
<dbReference type="Pfam" id="PF17042">
    <property type="entry name" value="NBD_C"/>
    <property type="match status" value="1"/>
</dbReference>
<evidence type="ECO:0000256" key="5">
    <source>
        <dbReference type="ARBA" id="ARBA00022840"/>
    </source>
</evidence>
<evidence type="ECO:0000259" key="8">
    <source>
        <dbReference type="Pfam" id="PF17042"/>
    </source>
</evidence>
<dbReference type="InterPro" id="IPR042213">
    <property type="entry name" value="NBD_C_sf"/>
</dbReference>